<dbReference type="KEGG" id="mis:MICPUN_89004"/>
<evidence type="ECO:0000259" key="8">
    <source>
        <dbReference type="PROSITE" id="PS50003"/>
    </source>
</evidence>
<dbReference type="RefSeq" id="XP_002506858.1">
    <property type="nucleotide sequence ID" value="XM_002506812.1"/>
</dbReference>
<dbReference type="Pfam" id="PF16746">
    <property type="entry name" value="BAR_3"/>
    <property type="match status" value="1"/>
</dbReference>
<keyword evidence="4" id="KW-0040">ANK repeat</keyword>
<dbReference type="InterPro" id="IPR037278">
    <property type="entry name" value="ARFGAP/RecO"/>
</dbReference>
<dbReference type="Gene3D" id="2.30.29.30">
    <property type="entry name" value="Pleckstrin-homology domain (PH domain)/Phosphotyrosine-binding domain (PTB)"/>
    <property type="match status" value="1"/>
</dbReference>
<dbReference type="InParanoid" id="C1EJ30"/>
<evidence type="ECO:0000256" key="7">
    <source>
        <dbReference type="SAM" id="MobiDB-lite"/>
    </source>
</evidence>
<dbReference type="OrthoDB" id="194358at2759"/>
<dbReference type="SUPFAM" id="SSF50729">
    <property type="entry name" value="PH domain-like"/>
    <property type="match status" value="1"/>
</dbReference>
<accession>C1EJ30</accession>
<dbReference type="PROSITE" id="PS50003">
    <property type="entry name" value="PH_DOMAIN"/>
    <property type="match status" value="1"/>
</dbReference>
<evidence type="ECO:0000259" key="9">
    <source>
        <dbReference type="PROSITE" id="PS50115"/>
    </source>
</evidence>
<evidence type="ECO:0000256" key="5">
    <source>
        <dbReference type="PROSITE-ProRule" id="PRU00288"/>
    </source>
</evidence>
<reference evidence="11 12" key="1">
    <citation type="journal article" date="2009" name="Science">
        <title>Green evolution and dynamic adaptations revealed by genomes of the marine picoeukaryotes Micromonas.</title>
        <authorList>
            <person name="Worden A.Z."/>
            <person name="Lee J.H."/>
            <person name="Mock T."/>
            <person name="Rouze P."/>
            <person name="Simmons M.P."/>
            <person name="Aerts A.L."/>
            <person name="Allen A.E."/>
            <person name="Cuvelier M.L."/>
            <person name="Derelle E."/>
            <person name="Everett M.V."/>
            <person name="Foulon E."/>
            <person name="Grimwood J."/>
            <person name="Gundlach H."/>
            <person name="Henrissat B."/>
            <person name="Napoli C."/>
            <person name="McDonald S.M."/>
            <person name="Parker M.S."/>
            <person name="Rombauts S."/>
            <person name="Salamov A."/>
            <person name="Von Dassow P."/>
            <person name="Badger J.H."/>
            <person name="Coutinho P.M."/>
            <person name="Demir E."/>
            <person name="Dubchak I."/>
            <person name="Gentemann C."/>
            <person name="Eikrem W."/>
            <person name="Gready J.E."/>
            <person name="John U."/>
            <person name="Lanier W."/>
            <person name="Lindquist E.A."/>
            <person name="Lucas S."/>
            <person name="Mayer K.F."/>
            <person name="Moreau H."/>
            <person name="Not F."/>
            <person name="Otillar R."/>
            <person name="Panaud O."/>
            <person name="Pangilinan J."/>
            <person name="Paulsen I."/>
            <person name="Piegu B."/>
            <person name="Poliakov A."/>
            <person name="Robbens S."/>
            <person name="Schmutz J."/>
            <person name="Toulza E."/>
            <person name="Wyss T."/>
            <person name="Zelensky A."/>
            <person name="Zhou K."/>
            <person name="Armbrust E.V."/>
            <person name="Bhattacharya D."/>
            <person name="Goodenough U.W."/>
            <person name="Van de Peer Y."/>
            <person name="Grigoriev I.V."/>
        </authorList>
    </citation>
    <scope>NUCLEOTIDE SEQUENCE [LARGE SCALE GENOMIC DNA]</scope>
    <source>
        <strain evidence="12">RCC299 / NOUM17</strain>
    </source>
</reference>
<keyword evidence="2 5" id="KW-0863">Zinc-finger</keyword>
<dbReference type="Gene3D" id="1.10.220.150">
    <property type="entry name" value="Arf GTPase activating protein"/>
    <property type="match status" value="1"/>
</dbReference>
<feature type="region of interest" description="Disordered" evidence="7">
    <location>
        <begin position="258"/>
        <end position="289"/>
    </location>
</feature>
<feature type="coiled-coil region" evidence="6">
    <location>
        <begin position="124"/>
        <end position="170"/>
    </location>
</feature>
<dbReference type="Gene3D" id="1.25.40.20">
    <property type="entry name" value="Ankyrin repeat-containing domain"/>
    <property type="match status" value="1"/>
</dbReference>
<dbReference type="eggNOG" id="KOG0521">
    <property type="taxonomic scope" value="Eukaryota"/>
</dbReference>
<dbReference type="SUPFAM" id="SSF103657">
    <property type="entry name" value="BAR/IMD domain-like"/>
    <property type="match status" value="1"/>
</dbReference>
<dbReference type="CDD" id="cd13250">
    <property type="entry name" value="PH_ACAP"/>
    <property type="match status" value="1"/>
</dbReference>
<feature type="domain" description="PH" evidence="8">
    <location>
        <begin position="292"/>
        <end position="393"/>
    </location>
</feature>
<dbReference type="InterPro" id="IPR036770">
    <property type="entry name" value="Ankyrin_rpt-contain_sf"/>
</dbReference>
<evidence type="ECO:0000259" key="10">
    <source>
        <dbReference type="PROSITE" id="PS51021"/>
    </source>
</evidence>
<evidence type="ECO:0000256" key="4">
    <source>
        <dbReference type="PROSITE-ProRule" id="PRU00023"/>
    </source>
</evidence>
<dbReference type="PROSITE" id="PS50297">
    <property type="entry name" value="ANK_REP_REGION"/>
    <property type="match status" value="2"/>
</dbReference>
<dbReference type="InterPro" id="IPR045258">
    <property type="entry name" value="ACAP1/2/3-like"/>
</dbReference>
<dbReference type="GO" id="GO:0005096">
    <property type="term" value="F:GTPase activator activity"/>
    <property type="evidence" value="ECO:0007669"/>
    <property type="project" value="InterPro"/>
</dbReference>
<dbReference type="AlphaFoldDB" id="C1EJ30"/>
<dbReference type="Pfam" id="PF01412">
    <property type="entry name" value="ArfGap"/>
    <property type="match status" value="1"/>
</dbReference>
<protein>
    <submittedName>
        <fullName evidence="11">Uncharacterized protein</fullName>
    </submittedName>
</protein>
<dbReference type="SMART" id="SM00248">
    <property type="entry name" value="ANK"/>
    <property type="match status" value="2"/>
</dbReference>
<feature type="repeat" description="ANK" evidence="4">
    <location>
        <begin position="624"/>
        <end position="652"/>
    </location>
</feature>
<evidence type="ECO:0000256" key="1">
    <source>
        <dbReference type="ARBA" id="ARBA00022723"/>
    </source>
</evidence>
<dbReference type="InterPro" id="IPR027267">
    <property type="entry name" value="AH/BAR_dom_sf"/>
</dbReference>
<keyword evidence="1" id="KW-0479">Metal-binding</keyword>
<dbReference type="GeneID" id="8249640"/>
<dbReference type="OMA" id="SMDEIQL"/>
<dbReference type="Proteomes" id="UP000002009">
    <property type="component" value="Chromosome 16"/>
</dbReference>
<dbReference type="SMART" id="SM00105">
    <property type="entry name" value="ArfGap"/>
    <property type="match status" value="1"/>
</dbReference>
<dbReference type="PROSITE" id="PS51021">
    <property type="entry name" value="BAR"/>
    <property type="match status" value="1"/>
</dbReference>
<feature type="repeat" description="ANK" evidence="4">
    <location>
        <begin position="654"/>
        <end position="686"/>
    </location>
</feature>
<dbReference type="InterPro" id="IPR001164">
    <property type="entry name" value="ArfGAP_dom"/>
</dbReference>
<dbReference type="InterPro" id="IPR011993">
    <property type="entry name" value="PH-like_dom_sf"/>
</dbReference>
<dbReference type="PANTHER" id="PTHR23180:SF160">
    <property type="entry name" value="ADP-RIBOSYLATION FACTOR GTPASE-ACTIVATING PROTEIN EFFECTOR PROTEIN 1"/>
    <property type="match status" value="1"/>
</dbReference>
<organism evidence="11 12">
    <name type="scientific">Micromonas commoda (strain RCC299 / NOUM17 / CCMP2709)</name>
    <name type="common">Picoplanktonic green alga</name>
    <dbReference type="NCBI Taxonomy" id="296587"/>
    <lineage>
        <taxon>Eukaryota</taxon>
        <taxon>Viridiplantae</taxon>
        <taxon>Chlorophyta</taxon>
        <taxon>Mamiellophyceae</taxon>
        <taxon>Mamiellales</taxon>
        <taxon>Mamiellaceae</taxon>
        <taxon>Micromonas</taxon>
    </lineage>
</organism>
<dbReference type="InterPro" id="IPR004148">
    <property type="entry name" value="BAR_dom"/>
</dbReference>
<evidence type="ECO:0000256" key="6">
    <source>
        <dbReference type="SAM" id="Coils"/>
    </source>
</evidence>
<dbReference type="InterPro" id="IPR035670">
    <property type="entry name" value="AGD1/2/3/4_BAR_plant"/>
</dbReference>
<name>C1EJ30_MICCC</name>
<feature type="region of interest" description="Disordered" evidence="7">
    <location>
        <begin position="412"/>
        <end position="443"/>
    </location>
</feature>
<dbReference type="FunCoup" id="C1EJ30">
    <property type="interactions" value="1548"/>
</dbReference>
<dbReference type="SUPFAM" id="SSF48403">
    <property type="entry name" value="Ankyrin repeat"/>
    <property type="match status" value="1"/>
</dbReference>
<dbReference type="PRINTS" id="PR00405">
    <property type="entry name" value="REVINTRACTNG"/>
</dbReference>
<dbReference type="SMART" id="SM00233">
    <property type="entry name" value="PH"/>
    <property type="match status" value="1"/>
</dbReference>
<dbReference type="GO" id="GO:0005737">
    <property type="term" value="C:cytoplasm"/>
    <property type="evidence" value="ECO:0007669"/>
    <property type="project" value="InterPro"/>
</dbReference>
<dbReference type="Pfam" id="PF12796">
    <property type="entry name" value="Ank_2"/>
    <property type="match status" value="1"/>
</dbReference>
<gene>
    <name evidence="11" type="ORF">MICPUN_89004</name>
</gene>
<feature type="domain" description="Arf-GAP" evidence="9">
    <location>
        <begin position="438"/>
        <end position="564"/>
    </location>
</feature>
<dbReference type="PANTHER" id="PTHR23180">
    <property type="entry name" value="CENTAURIN/ARF"/>
    <property type="match status" value="1"/>
</dbReference>
<proteinExistence type="predicted"/>
<dbReference type="GO" id="GO:0008270">
    <property type="term" value="F:zinc ion binding"/>
    <property type="evidence" value="ECO:0007669"/>
    <property type="project" value="UniProtKB-KW"/>
</dbReference>
<evidence type="ECO:0000313" key="11">
    <source>
        <dbReference type="EMBL" id="ACO68116.1"/>
    </source>
</evidence>
<dbReference type="SUPFAM" id="SSF57863">
    <property type="entry name" value="ArfGap/RecO-like zinc finger"/>
    <property type="match status" value="1"/>
</dbReference>
<evidence type="ECO:0000313" key="12">
    <source>
        <dbReference type="Proteomes" id="UP000002009"/>
    </source>
</evidence>
<dbReference type="Pfam" id="PF00169">
    <property type="entry name" value="PH"/>
    <property type="match status" value="1"/>
</dbReference>
<evidence type="ECO:0000256" key="2">
    <source>
        <dbReference type="ARBA" id="ARBA00022771"/>
    </source>
</evidence>
<dbReference type="Gene3D" id="1.20.1270.60">
    <property type="entry name" value="Arfaptin homology (AH) domain/BAR domain"/>
    <property type="match status" value="1"/>
</dbReference>
<dbReference type="InterPro" id="IPR038508">
    <property type="entry name" value="ArfGAP_dom_sf"/>
</dbReference>
<dbReference type="CDD" id="cd07606">
    <property type="entry name" value="BAR_SFC_plant"/>
    <property type="match status" value="1"/>
</dbReference>
<dbReference type="InterPro" id="IPR002110">
    <property type="entry name" value="Ankyrin_rpt"/>
</dbReference>
<dbReference type="PROSITE" id="PS50115">
    <property type="entry name" value="ARFGAP"/>
    <property type="match status" value="1"/>
</dbReference>
<keyword evidence="3" id="KW-0862">Zinc</keyword>
<dbReference type="STRING" id="296587.C1EJ30"/>
<dbReference type="InterPro" id="IPR001849">
    <property type="entry name" value="PH_domain"/>
</dbReference>
<keyword evidence="6" id="KW-0175">Coiled coil</keyword>
<dbReference type="CDD" id="cd08204">
    <property type="entry name" value="ArfGap"/>
    <property type="match status" value="1"/>
</dbReference>
<dbReference type="PROSITE" id="PS50088">
    <property type="entry name" value="ANK_REPEAT"/>
    <property type="match status" value="2"/>
</dbReference>
<dbReference type="EMBL" id="CP001334">
    <property type="protein sequence ID" value="ACO68116.1"/>
    <property type="molecule type" value="Genomic_DNA"/>
</dbReference>
<sequence>MALTGGLFDGVEDTPFLRARLRELEQDADVLRDRSSRLTRDCRAYRDALEDAYASEVNFQESVRSLYGSIDDAFGNAVGASVLERLLSAMSECAAARCDLMSEVETELIDPLAKIADGPVCQEVADARRRFDRTNADHERARAKFLALTKDAKEEHLRAAEDELASTRHEFETARFDLMGKLQRADAVRRVVFKRRLARNVESHRAFFARVHGAYEELGAFVREVEVRCDDDEERAARDAIDLGAAAAAYRDALREDAAAAAPPTHRRGSSVGSGHPGHHRRGSSFGGSGGAILHQGYLLKRSSNLRADWKRRFFVLDALGHLTYYRDKDVSGFGGAKETVRLLTATIKPDLEDSPNMRFCFRVVSPEREYCLQAENQADRARWMEAISTAIAGLLSNSHVIAESVAEYPRSANASPAKPPRPNRNAVTHRATTGGTHRRSFSIRQAPGNSRCADCGMADPDWASLNLGIVVCIQCSGVHRQLGVHVSKVRSCVLDVRAWEPSVVAFFTRWGNERHNRVFEGAACDADDLATKPRPNDGLDAKAAYIKAKYVAKAFFDPEVSDRGGVAYWDGELADAIASRDVARAMEAIARGARVNPVGVGVVGEGAHGEGAHSSPLSYVTPPLAAAAFRGDEPMVEALVQNGADVNHADAGTGDTPLHVAVGNDQDGVAKLLIRRGARVGERDAKGRSSLERAMERGHIRDEELFMMLAEGAKHPTSL</sequence>
<keyword evidence="12" id="KW-1185">Reference proteome</keyword>
<feature type="domain" description="BAR" evidence="10">
    <location>
        <begin position="6"/>
        <end position="234"/>
    </location>
</feature>
<evidence type="ECO:0000256" key="3">
    <source>
        <dbReference type="ARBA" id="ARBA00022833"/>
    </source>
</evidence>